<evidence type="ECO:0000313" key="1">
    <source>
        <dbReference type="EMBL" id="KAK2561759.1"/>
    </source>
</evidence>
<gene>
    <name evidence="1" type="ORF">P5673_015142</name>
</gene>
<dbReference type="Proteomes" id="UP001249851">
    <property type="component" value="Unassembled WGS sequence"/>
</dbReference>
<name>A0AAD9QIF7_ACRCE</name>
<proteinExistence type="predicted"/>
<protein>
    <submittedName>
        <fullName evidence="1">Uncharacterized protein</fullName>
    </submittedName>
</protein>
<accession>A0AAD9QIF7</accession>
<keyword evidence="2" id="KW-1185">Reference proteome</keyword>
<dbReference type="AlphaFoldDB" id="A0AAD9QIF7"/>
<sequence length="199" mass="23152">MFVLETLMPKSAGGYFKLPLLDLTFPMPARSEHHKALDPTLALLEGVQRRATKFILRDYELPYRLRLVELNPLPISYWLELKDLLFSFKSKQGYFDIDISQYLTFSSQRSSHTSSSQAHMLLPNFCCTSLFRASFFNRIVFLRNGLPSSTRDISSVLSFKHNLFSHYLSKLNSDFNVNRTRSWKTFCCKCRSYNINCCS</sequence>
<dbReference type="EMBL" id="JARQWQ010000031">
    <property type="protein sequence ID" value="KAK2561759.1"/>
    <property type="molecule type" value="Genomic_DNA"/>
</dbReference>
<reference evidence="1" key="2">
    <citation type="journal article" date="2023" name="Science">
        <title>Genomic signatures of disease resistance in endangered staghorn corals.</title>
        <authorList>
            <person name="Vollmer S.V."/>
            <person name="Selwyn J.D."/>
            <person name="Despard B.A."/>
            <person name="Roesel C.L."/>
        </authorList>
    </citation>
    <scope>NUCLEOTIDE SEQUENCE</scope>
    <source>
        <strain evidence="1">K2</strain>
    </source>
</reference>
<comment type="caution">
    <text evidence="1">The sequence shown here is derived from an EMBL/GenBank/DDBJ whole genome shotgun (WGS) entry which is preliminary data.</text>
</comment>
<organism evidence="1 2">
    <name type="scientific">Acropora cervicornis</name>
    <name type="common">Staghorn coral</name>
    <dbReference type="NCBI Taxonomy" id="6130"/>
    <lineage>
        <taxon>Eukaryota</taxon>
        <taxon>Metazoa</taxon>
        <taxon>Cnidaria</taxon>
        <taxon>Anthozoa</taxon>
        <taxon>Hexacorallia</taxon>
        <taxon>Scleractinia</taxon>
        <taxon>Astrocoeniina</taxon>
        <taxon>Acroporidae</taxon>
        <taxon>Acropora</taxon>
    </lineage>
</organism>
<reference evidence="1" key="1">
    <citation type="journal article" date="2023" name="G3 (Bethesda)">
        <title>Whole genome assembly and annotation of the endangered Caribbean coral Acropora cervicornis.</title>
        <authorList>
            <person name="Selwyn J.D."/>
            <person name="Vollmer S.V."/>
        </authorList>
    </citation>
    <scope>NUCLEOTIDE SEQUENCE</scope>
    <source>
        <strain evidence="1">K2</strain>
    </source>
</reference>
<evidence type="ECO:0000313" key="2">
    <source>
        <dbReference type="Proteomes" id="UP001249851"/>
    </source>
</evidence>